<feature type="region of interest" description="Disordered" evidence="5">
    <location>
        <begin position="69"/>
        <end position="90"/>
    </location>
</feature>
<dbReference type="Pfam" id="PF04893">
    <property type="entry name" value="Yip1"/>
    <property type="match status" value="1"/>
</dbReference>
<evidence type="ECO:0008006" key="11">
    <source>
        <dbReference type="Google" id="ProtNLM"/>
    </source>
</evidence>
<dbReference type="Pfam" id="PF13717">
    <property type="entry name" value="Zn_ribbon_4"/>
    <property type="match status" value="1"/>
</dbReference>
<keyword evidence="3 6" id="KW-1133">Transmembrane helix</keyword>
<sequence length="326" mass="36068">MKVICPECNFTSEIPEEKIPANAQLATCPRCHIKFRFRSFEDELDENIDDMGPEGEQQYDSYEQTNLVHDNSEDDTTHSQAPLESTHIQHQQSESDIWKSLGSMSPEDDSIHAEETADCKQAADNEVPFEVMEKYGFFPALFLTIKKTILSPTTFFKDMELNGFMKPFIFLFILMMFQGICSYIWTIAGVSTGLGSQMGQAVDPSVAINGGTTALMLLGVYPILGSISFFPIVGMTHVMLLVFGAGERGFQATFRAAVYAYAPIMLCIIPVIGYAVGSIASFAFSVIAYKTIHNTSYMRVVLSIIMPAVLLLTILGLYSGFSQPTI</sequence>
<dbReference type="AlphaFoldDB" id="A0A1X7D5W4"/>
<feature type="transmembrane region" description="Helical" evidence="6">
    <location>
        <begin position="168"/>
        <end position="188"/>
    </location>
</feature>
<feature type="domain" description="Yip1" evidence="7">
    <location>
        <begin position="147"/>
        <end position="316"/>
    </location>
</feature>
<dbReference type="InterPro" id="IPR006977">
    <property type="entry name" value="Yip1_dom"/>
</dbReference>
<dbReference type="RefSeq" id="WP_085101010.1">
    <property type="nucleotide sequence ID" value="NZ_FWZU01000002.1"/>
</dbReference>
<reference evidence="10" key="1">
    <citation type="submission" date="2017-04" db="EMBL/GenBank/DDBJ databases">
        <authorList>
            <person name="Varghese N."/>
            <person name="Submissions S."/>
        </authorList>
    </citation>
    <scope>NUCLEOTIDE SEQUENCE [LARGE SCALE GENOMIC DNA]</scope>
    <source>
        <strain evidence="10">K3S</strain>
    </source>
</reference>
<name>A0A1X7D5W4_9BACT</name>
<keyword evidence="2 6" id="KW-0812">Transmembrane</keyword>
<feature type="domain" description="Zinc finger/thioredoxin putative" evidence="8">
    <location>
        <begin position="1"/>
        <end position="36"/>
    </location>
</feature>
<proteinExistence type="predicted"/>
<evidence type="ECO:0000313" key="9">
    <source>
        <dbReference type="EMBL" id="SMF08967.1"/>
    </source>
</evidence>
<dbReference type="STRING" id="1519643.SAMN06295933_1656"/>
<feature type="transmembrane region" description="Helical" evidence="6">
    <location>
        <begin position="300"/>
        <end position="321"/>
    </location>
</feature>
<protein>
    <recommendedName>
        <fullName evidence="11">Yip1 domain-containing protein</fullName>
    </recommendedName>
</protein>
<dbReference type="Proteomes" id="UP000192906">
    <property type="component" value="Unassembled WGS sequence"/>
</dbReference>
<dbReference type="OrthoDB" id="5469864at2"/>
<evidence type="ECO:0000256" key="5">
    <source>
        <dbReference type="SAM" id="MobiDB-lite"/>
    </source>
</evidence>
<gene>
    <name evidence="9" type="ORF">SAMN06295933_1656</name>
</gene>
<evidence type="ECO:0000256" key="2">
    <source>
        <dbReference type="ARBA" id="ARBA00022692"/>
    </source>
</evidence>
<organism evidence="9 10">
    <name type="scientific">Desulfovibrio gilichinskyi</name>
    <dbReference type="NCBI Taxonomy" id="1519643"/>
    <lineage>
        <taxon>Bacteria</taxon>
        <taxon>Pseudomonadati</taxon>
        <taxon>Thermodesulfobacteriota</taxon>
        <taxon>Desulfovibrionia</taxon>
        <taxon>Desulfovibrionales</taxon>
        <taxon>Desulfovibrionaceae</taxon>
        <taxon>Desulfovibrio</taxon>
    </lineage>
</organism>
<evidence type="ECO:0000256" key="3">
    <source>
        <dbReference type="ARBA" id="ARBA00022989"/>
    </source>
</evidence>
<keyword evidence="10" id="KW-1185">Reference proteome</keyword>
<dbReference type="InterPro" id="IPR011723">
    <property type="entry name" value="Znf/thioredoxin_put"/>
</dbReference>
<feature type="compositionally biased region" description="Polar residues" evidence="5">
    <location>
        <begin position="78"/>
        <end position="90"/>
    </location>
</feature>
<evidence type="ECO:0000313" key="10">
    <source>
        <dbReference type="Proteomes" id="UP000192906"/>
    </source>
</evidence>
<evidence type="ECO:0000256" key="4">
    <source>
        <dbReference type="ARBA" id="ARBA00023136"/>
    </source>
</evidence>
<feature type="transmembrane region" description="Helical" evidence="6">
    <location>
        <begin position="258"/>
        <end position="288"/>
    </location>
</feature>
<dbReference type="EMBL" id="FWZU01000002">
    <property type="protein sequence ID" value="SMF08967.1"/>
    <property type="molecule type" value="Genomic_DNA"/>
</dbReference>
<comment type="subcellular location">
    <subcellularLocation>
        <location evidence="1">Membrane</location>
        <topology evidence="1">Multi-pass membrane protein</topology>
    </subcellularLocation>
</comment>
<evidence type="ECO:0000259" key="7">
    <source>
        <dbReference type="Pfam" id="PF04893"/>
    </source>
</evidence>
<accession>A0A1X7D5W4</accession>
<evidence type="ECO:0000259" key="8">
    <source>
        <dbReference type="Pfam" id="PF13717"/>
    </source>
</evidence>
<keyword evidence="4 6" id="KW-0472">Membrane</keyword>
<evidence type="ECO:0000256" key="6">
    <source>
        <dbReference type="SAM" id="Phobius"/>
    </source>
</evidence>
<feature type="transmembrane region" description="Helical" evidence="6">
    <location>
        <begin position="223"/>
        <end position="246"/>
    </location>
</feature>
<evidence type="ECO:0000256" key="1">
    <source>
        <dbReference type="ARBA" id="ARBA00004141"/>
    </source>
</evidence>
<dbReference type="GO" id="GO:0016020">
    <property type="term" value="C:membrane"/>
    <property type="evidence" value="ECO:0007669"/>
    <property type="project" value="UniProtKB-SubCell"/>
</dbReference>